<reference evidence="4" key="2">
    <citation type="journal article" date="2021" name="PeerJ">
        <title>Extensive microbial diversity within the chicken gut microbiome revealed by metagenomics and culture.</title>
        <authorList>
            <person name="Gilroy R."/>
            <person name="Ravi A."/>
            <person name="Getino M."/>
            <person name="Pursley I."/>
            <person name="Horton D.L."/>
            <person name="Alikhan N.F."/>
            <person name="Baker D."/>
            <person name="Gharbi K."/>
            <person name="Hall N."/>
            <person name="Watson M."/>
            <person name="Adriaenssens E.M."/>
            <person name="Foster-Nyarko E."/>
            <person name="Jarju S."/>
            <person name="Secka A."/>
            <person name="Antonio M."/>
            <person name="Oren A."/>
            <person name="Chaudhuri R.R."/>
            <person name="La Ragione R."/>
            <person name="Hildebrand F."/>
            <person name="Pallen M.J."/>
        </authorList>
    </citation>
    <scope>NUCLEOTIDE SEQUENCE</scope>
    <source>
        <strain evidence="4">13361</strain>
    </source>
</reference>
<dbReference type="PROSITE" id="PS50937">
    <property type="entry name" value="HTH_MERR_2"/>
    <property type="match status" value="1"/>
</dbReference>
<dbReference type="InterPro" id="IPR011256">
    <property type="entry name" value="Reg_factor_effector_dom_sf"/>
</dbReference>
<dbReference type="SUPFAM" id="SSF55136">
    <property type="entry name" value="Probable bacterial effector-binding domain"/>
    <property type="match status" value="1"/>
</dbReference>
<dbReference type="Pfam" id="PF06445">
    <property type="entry name" value="GyrI-like"/>
    <property type="match status" value="1"/>
</dbReference>
<evidence type="ECO:0000313" key="5">
    <source>
        <dbReference type="Proteomes" id="UP000886796"/>
    </source>
</evidence>
<dbReference type="InterPro" id="IPR000551">
    <property type="entry name" value="MerR-type_HTH_dom"/>
</dbReference>
<keyword evidence="1" id="KW-0238">DNA-binding</keyword>
<dbReference type="SMART" id="SM00871">
    <property type="entry name" value="AraC_E_bind"/>
    <property type="match status" value="1"/>
</dbReference>
<dbReference type="SUPFAM" id="SSF46955">
    <property type="entry name" value="Putative DNA-binding domain"/>
    <property type="match status" value="1"/>
</dbReference>
<protein>
    <submittedName>
        <fullName evidence="4">MerR family transcriptional regulator</fullName>
    </submittedName>
</protein>
<dbReference type="Gene3D" id="3.20.80.10">
    <property type="entry name" value="Regulatory factor, effector binding domain"/>
    <property type="match status" value="1"/>
</dbReference>
<dbReference type="GO" id="GO:0003700">
    <property type="term" value="F:DNA-binding transcription factor activity"/>
    <property type="evidence" value="ECO:0007669"/>
    <property type="project" value="InterPro"/>
</dbReference>
<gene>
    <name evidence="4" type="ORF">IAB74_02165</name>
</gene>
<dbReference type="InterPro" id="IPR029442">
    <property type="entry name" value="GyrI-like"/>
</dbReference>
<dbReference type="Proteomes" id="UP000886796">
    <property type="component" value="Unassembled WGS sequence"/>
</dbReference>
<evidence type="ECO:0000256" key="1">
    <source>
        <dbReference type="ARBA" id="ARBA00023125"/>
    </source>
</evidence>
<dbReference type="Gene3D" id="1.10.1660.10">
    <property type="match status" value="1"/>
</dbReference>
<dbReference type="GO" id="GO:0003677">
    <property type="term" value="F:DNA binding"/>
    <property type="evidence" value="ECO:0007669"/>
    <property type="project" value="UniProtKB-KW"/>
</dbReference>
<dbReference type="PANTHER" id="PTHR30204">
    <property type="entry name" value="REDOX-CYCLING DRUG-SENSING TRANSCRIPTIONAL ACTIVATOR SOXR"/>
    <property type="match status" value="1"/>
</dbReference>
<dbReference type="PANTHER" id="PTHR30204:SF85">
    <property type="entry name" value="MULTIDRUG-EFFLUX TRANSPORTER 2 REGULATOR"/>
    <property type="match status" value="1"/>
</dbReference>
<proteinExistence type="predicted"/>
<sequence>MSQNNRLFTIGQFAALHRINKKTLMWYDQIGLFTPAVVKENGYRYYTYQQCFVLETILMLRELNVSIPEIQQFMAHRSTDSFHTILQEKTRQIQDTIAHLNQVQEALQHQMEQLSSLKDLDLCGYSLVEKPAQKLLLRKTPPKIPPEQEAELLFSEVGRHSAYRMYGILYGAILPAESLYHGDFTDYRGIFLQIPQAEIETNVHIQPAGRYLRTHFKGSWEGLPDKYREIMAYAKEHGLELTGYSYETGINDVISNAPEDYITRIEIPIREKENQL</sequence>
<dbReference type="Pfam" id="PF13411">
    <property type="entry name" value="MerR_1"/>
    <property type="match status" value="1"/>
</dbReference>
<accession>A0A9D0Z0Z4</accession>
<dbReference type="SMART" id="SM00422">
    <property type="entry name" value="HTH_MERR"/>
    <property type="match status" value="1"/>
</dbReference>
<dbReference type="InterPro" id="IPR009061">
    <property type="entry name" value="DNA-bd_dom_put_sf"/>
</dbReference>
<comment type="caution">
    <text evidence="4">The sequence shown here is derived from an EMBL/GenBank/DDBJ whole genome shotgun (WGS) entry which is preliminary data.</text>
</comment>
<evidence type="ECO:0000256" key="2">
    <source>
        <dbReference type="SAM" id="Coils"/>
    </source>
</evidence>
<feature type="domain" description="HTH merR-type" evidence="3">
    <location>
        <begin position="7"/>
        <end position="76"/>
    </location>
</feature>
<feature type="coiled-coil region" evidence="2">
    <location>
        <begin position="86"/>
        <end position="120"/>
    </location>
</feature>
<evidence type="ECO:0000259" key="3">
    <source>
        <dbReference type="PROSITE" id="PS50937"/>
    </source>
</evidence>
<dbReference type="EMBL" id="DVFK01000027">
    <property type="protein sequence ID" value="HIQ67301.1"/>
    <property type="molecule type" value="Genomic_DNA"/>
</dbReference>
<dbReference type="InterPro" id="IPR047057">
    <property type="entry name" value="MerR_fam"/>
</dbReference>
<dbReference type="InterPro" id="IPR010499">
    <property type="entry name" value="AraC_E-bd"/>
</dbReference>
<evidence type="ECO:0000313" key="4">
    <source>
        <dbReference type="EMBL" id="HIQ67301.1"/>
    </source>
</evidence>
<keyword evidence="2" id="KW-0175">Coiled coil</keyword>
<organism evidence="4 5">
    <name type="scientific">Candidatus Faecousia excrementigallinarum</name>
    <dbReference type="NCBI Taxonomy" id="2840806"/>
    <lineage>
        <taxon>Bacteria</taxon>
        <taxon>Bacillati</taxon>
        <taxon>Bacillota</taxon>
        <taxon>Clostridia</taxon>
        <taxon>Eubacteriales</taxon>
        <taxon>Oscillospiraceae</taxon>
        <taxon>Faecousia</taxon>
    </lineage>
</organism>
<reference evidence="4" key="1">
    <citation type="submission" date="2020-10" db="EMBL/GenBank/DDBJ databases">
        <authorList>
            <person name="Gilroy R."/>
        </authorList>
    </citation>
    <scope>NUCLEOTIDE SEQUENCE</scope>
    <source>
        <strain evidence="4">13361</strain>
    </source>
</reference>
<name>A0A9D0Z0Z4_9FIRM</name>
<dbReference type="AlphaFoldDB" id="A0A9D0Z0Z4"/>